<proteinExistence type="predicted"/>
<evidence type="ECO:0000313" key="1">
    <source>
        <dbReference type="EMBL" id="ABR69515.1"/>
    </source>
</evidence>
<dbReference type="KEGG" id="mmw:Mmwyl1_0580"/>
<gene>
    <name evidence="1" type="ordered locus">Mmwyl1_0580</name>
</gene>
<reference evidence="1" key="1">
    <citation type="submission" date="2007-06" db="EMBL/GenBank/DDBJ databases">
        <title>Complete sequence of Marinomonas sp. MWYL1.</title>
        <authorList>
            <consortium name="US DOE Joint Genome Institute"/>
            <person name="Copeland A."/>
            <person name="Lucas S."/>
            <person name="Lapidus A."/>
            <person name="Barry K."/>
            <person name="Glavina del Rio T."/>
            <person name="Dalin E."/>
            <person name="Tice H."/>
            <person name="Pitluck S."/>
            <person name="Kiss H."/>
            <person name="Brettin T."/>
            <person name="Bruce D."/>
            <person name="Detter J.C."/>
            <person name="Han C."/>
            <person name="Schmutz J."/>
            <person name="Larimer F."/>
            <person name="Land M."/>
            <person name="Hauser L."/>
            <person name="Kyrpides N."/>
            <person name="Kim E."/>
            <person name="Johnston A.W.B."/>
            <person name="Todd J.D."/>
            <person name="Rogers R."/>
            <person name="Wexler M."/>
            <person name="Bond P.L."/>
            <person name="Li Y."/>
            <person name="Richardson P."/>
        </authorList>
    </citation>
    <scope>NUCLEOTIDE SEQUENCE [LARGE SCALE GENOMIC DNA]</scope>
    <source>
        <strain evidence="1">MWYL1</strain>
    </source>
</reference>
<dbReference type="HOGENOM" id="CLU_041398_0_0_6"/>
<dbReference type="OrthoDB" id="5596652at2"/>
<dbReference type="Pfam" id="PF10758">
    <property type="entry name" value="DUF2586"/>
    <property type="match status" value="1"/>
</dbReference>
<sequence>MAVGKIAVNALNLMQGPFPTVEKYFLFIGVGATNVDQILYLNTDSDLDAELGAADSELKRNVVAAKANAGQNWAAAAIPVADGALWDAAVDFAMNNNIKVEAVVVCTPVTEQAQLTAMHAKAMDLNTTYGRRAFFIAAARMIDGTPGTGESWSEYINDIKDLTETLSAFRVSIVPYIYDDAVGIYAGRLCNAQISVADTPMRVATGSIVGQDQSTLPTDKNGIIYSNAHAIALNNQRFSVPAFYADYEGVYWSDGQLLDAVGGDFTVVENLRVIDKAARMVRIILIQLIGDRRFNSTASGEAWAIRKLSRPLKNMSKSTEFNGMTFPAEIKPYQDGDIVINWITREKVEIYMVARPYSIPKDITANIMLDLSDPVAA</sequence>
<dbReference type="InterPro" id="IPR019694">
    <property type="entry name" value="Phage_HP1_Orf23"/>
</dbReference>
<organism evidence="1">
    <name type="scientific">Marinomonas sp. (strain MWYL1)</name>
    <dbReference type="NCBI Taxonomy" id="400668"/>
    <lineage>
        <taxon>Bacteria</taxon>
        <taxon>Pseudomonadati</taxon>
        <taxon>Pseudomonadota</taxon>
        <taxon>Gammaproteobacteria</taxon>
        <taxon>Oceanospirillales</taxon>
        <taxon>Oceanospirillaceae</taxon>
        <taxon>Marinomonas</taxon>
    </lineage>
</organism>
<dbReference type="STRING" id="400668.Mmwyl1_0580"/>
<protein>
    <submittedName>
        <fullName evidence="1">Prophage PSPPH06, putative tail sheath protein</fullName>
    </submittedName>
</protein>
<name>A6VST6_MARMS</name>
<accession>A6VST6</accession>
<dbReference type="AlphaFoldDB" id="A6VST6"/>
<dbReference type="eggNOG" id="ENOG502Z878">
    <property type="taxonomic scope" value="Bacteria"/>
</dbReference>
<dbReference type="EMBL" id="CP000749">
    <property type="protein sequence ID" value="ABR69515.1"/>
    <property type="molecule type" value="Genomic_DNA"/>
</dbReference>